<keyword evidence="3 4" id="KW-0998">Cell outer membrane</keyword>
<dbReference type="InterPro" id="IPR037873">
    <property type="entry name" value="BamE-like"/>
</dbReference>
<evidence type="ECO:0000256" key="1">
    <source>
        <dbReference type="ARBA" id="ARBA00022729"/>
    </source>
</evidence>
<comment type="subunit">
    <text evidence="4">Part of the Bam complex.</text>
</comment>
<dbReference type="PROSITE" id="PS51257">
    <property type="entry name" value="PROKAR_LIPOPROTEIN"/>
    <property type="match status" value="1"/>
</dbReference>
<comment type="subcellular location">
    <subcellularLocation>
        <location evidence="4">Cell outer membrane</location>
        <topology evidence="4">Lipid-anchor</topology>
    </subcellularLocation>
</comment>
<evidence type="ECO:0000259" key="6">
    <source>
        <dbReference type="Pfam" id="PF04355"/>
    </source>
</evidence>
<organism evidence="7 8">
    <name type="scientific">Motilimonas pumila</name>
    <dbReference type="NCBI Taxonomy" id="2303987"/>
    <lineage>
        <taxon>Bacteria</taxon>
        <taxon>Pseudomonadati</taxon>
        <taxon>Pseudomonadota</taxon>
        <taxon>Gammaproteobacteria</taxon>
        <taxon>Alteromonadales</taxon>
        <taxon>Alteromonadales genera incertae sedis</taxon>
        <taxon>Motilimonas</taxon>
    </lineage>
</organism>
<dbReference type="GO" id="GO:1990063">
    <property type="term" value="C:Bam protein complex"/>
    <property type="evidence" value="ECO:0007669"/>
    <property type="project" value="TreeGrafter"/>
</dbReference>
<evidence type="ECO:0000256" key="2">
    <source>
        <dbReference type="ARBA" id="ARBA00023136"/>
    </source>
</evidence>
<dbReference type="InterPro" id="IPR026592">
    <property type="entry name" value="BamE"/>
</dbReference>
<keyword evidence="4" id="KW-0564">Palmitate</keyword>
<dbReference type="RefSeq" id="WP_119908920.1">
    <property type="nucleotide sequence ID" value="NZ_QZCH01000001.1"/>
</dbReference>
<sequence>MRLKSFLTAGILAFSLSGCSAAYDAIVFQIDVGQGNFVEEKQVQQLTLGMNREQVSYIMGSPMMIDTFDADKWYYLYYFKPGGEKVEQKQIELVFKDEKLIQVKGDDTLTSLVKK</sequence>
<feature type="domain" description="Outer membrane protein assembly factor BamE" evidence="6">
    <location>
        <begin position="35"/>
        <end position="103"/>
    </location>
</feature>
<reference evidence="7 8" key="1">
    <citation type="submission" date="2018-09" db="EMBL/GenBank/DDBJ databases">
        <authorList>
            <person name="Wang F."/>
        </authorList>
    </citation>
    <scope>NUCLEOTIDE SEQUENCE [LARGE SCALE GENOMIC DNA]</scope>
    <source>
        <strain evidence="7 8">PLHSC7-2</strain>
    </source>
</reference>
<dbReference type="AlphaFoldDB" id="A0A418YK64"/>
<reference evidence="7 8" key="2">
    <citation type="submission" date="2019-01" db="EMBL/GenBank/DDBJ databases">
        <title>Motilimonas pumilus sp. nov., isolated from the gut of sea cucumber (Apostichopus japonicus).</title>
        <authorList>
            <person name="Wang F.-Q."/>
            <person name="Ren L.-H."/>
            <person name="Lin Y.-W."/>
            <person name="Sun G.-H."/>
            <person name="Du Z.-J."/>
            <person name="Zhao J.-X."/>
            <person name="Liu X.-J."/>
            <person name="Liu L.-J."/>
        </authorList>
    </citation>
    <scope>NUCLEOTIDE SEQUENCE [LARGE SCALE GENOMIC DNA]</scope>
    <source>
        <strain evidence="7 8">PLHSC7-2</strain>
    </source>
</reference>
<dbReference type="PANTHER" id="PTHR37482:SF1">
    <property type="entry name" value="OUTER MEMBRANE PROTEIN ASSEMBLY FACTOR BAME"/>
    <property type="match status" value="1"/>
</dbReference>
<evidence type="ECO:0000256" key="4">
    <source>
        <dbReference type="HAMAP-Rule" id="MF_00925"/>
    </source>
</evidence>
<comment type="caution">
    <text evidence="7">The sequence shown here is derived from an EMBL/GenBank/DDBJ whole genome shotgun (WGS) entry which is preliminary data.</text>
</comment>
<comment type="similarity">
    <text evidence="4">Belongs to the BamE family.</text>
</comment>
<feature type="chain" id="PRO_5019594207" description="Outer membrane protein assembly factor BamE" evidence="5">
    <location>
        <begin position="23"/>
        <end position="115"/>
    </location>
</feature>
<dbReference type="PANTHER" id="PTHR37482">
    <property type="entry name" value="OUTER MEMBRANE PROTEIN ASSEMBLY FACTOR BAME"/>
    <property type="match status" value="1"/>
</dbReference>
<dbReference type="HAMAP" id="MF_00925">
    <property type="entry name" value="OM_assembly_BamE"/>
    <property type="match status" value="1"/>
</dbReference>
<evidence type="ECO:0000256" key="5">
    <source>
        <dbReference type="SAM" id="SignalP"/>
    </source>
</evidence>
<name>A0A418YK64_9GAMM</name>
<evidence type="ECO:0000313" key="8">
    <source>
        <dbReference type="Proteomes" id="UP000283255"/>
    </source>
</evidence>
<dbReference type="Pfam" id="PF04355">
    <property type="entry name" value="BamE"/>
    <property type="match status" value="1"/>
</dbReference>
<dbReference type="GO" id="GO:0030674">
    <property type="term" value="F:protein-macromolecule adaptor activity"/>
    <property type="evidence" value="ECO:0007669"/>
    <property type="project" value="TreeGrafter"/>
</dbReference>
<dbReference type="Proteomes" id="UP000283255">
    <property type="component" value="Unassembled WGS sequence"/>
</dbReference>
<protein>
    <recommendedName>
        <fullName evidence="4">Outer membrane protein assembly factor BamE</fullName>
    </recommendedName>
</protein>
<keyword evidence="2 4" id="KW-0472">Membrane</keyword>
<dbReference type="GO" id="GO:0043165">
    <property type="term" value="P:Gram-negative-bacterium-type cell outer membrane assembly"/>
    <property type="evidence" value="ECO:0007669"/>
    <property type="project" value="UniProtKB-UniRule"/>
</dbReference>
<keyword evidence="8" id="KW-1185">Reference proteome</keyword>
<dbReference type="EMBL" id="QZCH01000001">
    <property type="protein sequence ID" value="RJG51372.1"/>
    <property type="molecule type" value="Genomic_DNA"/>
</dbReference>
<keyword evidence="1 4" id="KW-0732">Signal</keyword>
<dbReference type="Gene3D" id="3.30.1450.10">
    <property type="match status" value="1"/>
</dbReference>
<dbReference type="GO" id="GO:0051205">
    <property type="term" value="P:protein insertion into membrane"/>
    <property type="evidence" value="ECO:0007669"/>
    <property type="project" value="UniProtKB-UniRule"/>
</dbReference>
<feature type="signal peptide" evidence="5">
    <location>
        <begin position="1"/>
        <end position="22"/>
    </location>
</feature>
<comment type="function">
    <text evidence="4">Part of the outer membrane protein assembly complex, which is involved in assembly and insertion of beta-barrel proteins into the outer membrane.</text>
</comment>
<proteinExistence type="inferred from homology"/>
<gene>
    <name evidence="4" type="primary">bamE</name>
    <name evidence="7" type="ORF">D1Z90_01155</name>
</gene>
<evidence type="ECO:0000313" key="7">
    <source>
        <dbReference type="EMBL" id="RJG51372.1"/>
    </source>
</evidence>
<accession>A0A418YK64</accession>
<dbReference type="OrthoDB" id="9808250at2"/>
<evidence type="ECO:0000256" key="3">
    <source>
        <dbReference type="ARBA" id="ARBA00023237"/>
    </source>
</evidence>
<keyword evidence="4" id="KW-0449">Lipoprotein</keyword>
<dbReference type="InterPro" id="IPR007450">
    <property type="entry name" value="BamE_dom"/>
</dbReference>